<dbReference type="PANTHER" id="PTHR30461">
    <property type="entry name" value="DNA-INVERTASE FROM LAMBDOID PROPHAGE"/>
    <property type="match status" value="1"/>
</dbReference>
<organism evidence="4 5">
    <name type="scientific">Paenibacillus glycanilyticus</name>
    <dbReference type="NCBI Taxonomy" id="126569"/>
    <lineage>
        <taxon>Bacteria</taxon>
        <taxon>Bacillati</taxon>
        <taxon>Bacillota</taxon>
        <taxon>Bacilli</taxon>
        <taxon>Bacillales</taxon>
        <taxon>Paenibacillaceae</taxon>
        <taxon>Paenibacillus</taxon>
    </lineage>
</organism>
<gene>
    <name evidence="4" type="ORF">PghCCS26_46630</name>
</gene>
<dbReference type="InterPro" id="IPR011109">
    <property type="entry name" value="DNA_bind_recombinase_dom"/>
</dbReference>
<protein>
    <submittedName>
        <fullName evidence="4">Serine recombinase</fullName>
    </submittedName>
</protein>
<dbReference type="InterPro" id="IPR036162">
    <property type="entry name" value="Resolvase-like_N_sf"/>
</dbReference>
<dbReference type="PROSITE" id="PS51737">
    <property type="entry name" value="RECOMBINASE_DNA_BIND"/>
    <property type="match status" value="1"/>
</dbReference>
<feature type="domain" description="Recombinase" evidence="3">
    <location>
        <begin position="168"/>
        <end position="303"/>
    </location>
</feature>
<dbReference type="Gene3D" id="3.90.1750.20">
    <property type="entry name" value="Putative Large Serine Recombinase, Chain B, Domain 2"/>
    <property type="match status" value="1"/>
</dbReference>
<dbReference type="PROSITE" id="PS51736">
    <property type="entry name" value="RECOMBINASES_3"/>
    <property type="match status" value="1"/>
</dbReference>
<evidence type="ECO:0000313" key="5">
    <source>
        <dbReference type="Proteomes" id="UP001285921"/>
    </source>
</evidence>
<feature type="domain" description="Resolvase/invertase-type recombinase catalytic" evidence="2">
    <location>
        <begin position="7"/>
        <end position="160"/>
    </location>
</feature>
<dbReference type="RefSeq" id="WP_317981481.1">
    <property type="nucleotide sequence ID" value="NZ_BTCL01000020.1"/>
</dbReference>
<dbReference type="InterPro" id="IPR050639">
    <property type="entry name" value="SSR_resolvase"/>
</dbReference>
<dbReference type="CDD" id="cd00338">
    <property type="entry name" value="Ser_Recombinase"/>
    <property type="match status" value="1"/>
</dbReference>
<dbReference type="Proteomes" id="UP001285921">
    <property type="component" value="Unassembled WGS sequence"/>
</dbReference>
<accession>A0ABQ6NR13</accession>
<dbReference type="Gene3D" id="3.40.50.1390">
    <property type="entry name" value="Resolvase, N-terminal catalytic domain"/>
    <property type="match status" value="1"/>
</dbReference>
<dbReference type="Pfam" id="PF00239">
    <property type="entry name" value="Resolvase"/>
    <property type="match status" value="1"/>
</dbReference>
<dbReference type="SUPFAM" id="SSF53041">
    <property type="entry name" value="Resolvase-like"/>
    <property type="match status" value="1"/>
</dbReference>
<comment type="caution">
    <text evidence="4">The sequence shown here is derived from an EMBL/GenBank/DDBJ whole genome shotgun (WGS) entry which is preliminary data.</text>
</comment>
<feature type="coiled-coil region" evidence="1">
    <location>
        <begin position="389"/>
        <end position="458"/>
    </location>
</feature>
<dbReference type="EMBL" id="BTCL01000020">
    <property type="protein sequence ID" value="GMK47533.1"/>
    <property type="molecule type" value="Genomic_DNA"/>
</dbReference>
<proteinExistence type="predicted"/>
<reference evidence="4 5" key="1">
    <citation type="submission" date="2023-05" db="EMBL/GenBank/DDBJ databases">
        <title>Draft genome of Paenibacillus sp. CCS26.</title>
        <authorList>
            <person name="Akita H."/>
            <person name="Shinto Y."/>
            <person name="Kimura Z."/>
        </authorList>
    </citation>
    <scope>NUCLEOTIDE SEQUENCE [LARGE SCALE GENOMIC DNA]</scope>
    <source>
        <strain evidence="4 5">CCS26</strain>
    </source>
</reference>
<name>A0ABQ6NR13_9BACL</name>
<sequence length="524" mass="60792">MTQPNGQYCIYLRKSRSDIEAEGRGEEETYARHERILFELSKRLGITVSEIYRERPVSGERISERPEMLKLLNDVEEQKWDGVLVVEVERLARGDTMDQGIVAQAFKYSSTLIITPMRTYNPNDSNDEEYFEFGLFMSRREFKTITRRMQGGRTDAVKDGRYMGNIPPYGYIRVKLPGKGYSLEPHPEQSPIIQLIFSLYTNPDPLQRKGTGLIAKYLNEELNVPTMKNKEWTVATINGILRNPVYYGMVRWKARPLIKKRDSKSRPRVSREQSIEAQGLHPPLISEELFNKAQEIMSNHSHPPAIPGKISNPFAGLIKCAMCGTSIVLRPHNKTPDSLMCPRPRCNNVSSYLSIVEDRIILSLKQWLQAYKTKWEENRPNDDDDQIVIKAHYSSLKRLENEKKEFEKQKNNLHDLLERNIYSIEVFMQRSQIVIQKINQIEELIEQAKKAIEDEESRKQARINIIPSVEHILSIYHLTNDPAQKNALLKTIIDNIVYKKEKGGRWSNAIDKFELTLYPKVNNK</sequence>
<evidence type="ECO:0000259" key="3">
    <source>
        <dbReference type="PROSITE" id="PS51737"/>
    </source>
</evidence>
<dbReference type="SMART" id="SM00857">
    <property type="entry name" value="Resolvase"/>
    <property type="match status" value="1"/>
</dbReference>
<evidence type="ECO:0000259" key="2">
    <source>
        <dbReference type="PROSITE" id="PS51736"/>
    </source>
</evidence>
<evidence type="ECO:0000256" key="1">
    <source>
        <dbReference type="SAM" id="Coils"/>
    </source>
</evidence>
<dbReference type="PANTHER" id="PTHR30461:SF23">
    <property type="entry name" value="DNA RECOMBINASE-RELATED"/>
    <property type="match status" value="1"/>
</dbReference>
<dbReference type="Pfam" id="PF07508">
    <property type="entry name" value="Recombinase"/>
    <property type="match status" value="1"/>
</dbReference>
<keyword evidence="1" id="KW-0175">Coiled coil</keyword>
<dbReference type="InterPro" id="IPR006119">
    <property type="entry name" value="Resolv_N"/>
</dbReference>
<evidence type="ECO:0000313" key="4">
    <source>
        <dbReference type="EMBL" id="GMK47533.1"/>
    </source>
</evidence>
<dbReference type="InterPro" id="IPR038109">
    <property type="entry name" value="DNA_bind_recomb_sf"/>
</dbReference>
<keyword evidence="5" id="KW-1185">Reference proteome</keyword>